<name>A0A2J6PNV4_9HELO</name>
<reference evidence="2 3" key="1">
    <citation type="submission" date="2016-05" db="EMBL/GenBank/DDBJ databases">
        <title>A degradative enzymes factory behind the ericoid mycorrhizal symbiosis.</title>
        <authorList>
            <consortium name="DOE Joint Genome Institute"/>
            <person name="Martino E."/>
            <person name="Morin E."/>
            <person name="Grelet G."/>
            <person name="Kuo A."/>
            <person name="Kohler A."/>
            <person name="Daghino S."/>
            <person name="Barry K."/>
            <person name="Choi C."/>
            <person name="Cichocki N."/>
            <person name="Clum A."/>
            <person name="Copeland A."/>
            <person name="Hainaut M."/>
            <person name="Haridas S."/>
            <person name="Labutti K."/>
            <person name="Lindquist E."/>
            <person name="Lipzen A."/>
            <person name="Khouja H.-R."/>
            <person name="Murat C."/>
            <person name="Ohm R."/>
            <person name="Olson A."/>
            <person name="Spatafora J."/>
            <person name="Veneault-Fourrey C."/>
            <person name="Henrissat B."/>
            <person name="Grigoriev I."/>
            <person name="Martin F."/>
            <person name="Perotto S."/>
        </authorList>
    </citation>
    <scope>NUCLEOTIDE SEQUENCE [LARGE SCALE GENOMIC DNA]</scope>
    <source>
        <strain evidence="2 3">UAMH 7357</strain>
    </source>
</reference>
<evidence type="ECO:0008006" key="4">
    <source>
        <dbReference type="Google" id="ProtNLM"/>
    </source>
</evidence>
<dbReference type="STRING" id="1745343.A0A2J6PNV4"/>
<protein>
    <recommendedName>
        <fullName evidence="4">Aminoglycoside phosphotransferase domain-containing protein</fullName>
    </recommendedName>
</protein>
<dbReference type="EMBL" id="KZ613511">
    <property type="protein sequence ID" value="PMD15712.1"/>
    <property type="molecule type" value="Genomic_DNA"/>
</dbReference>
<evidence type="ECO:0000256" key="1">
    <source>
        <dbReference type="SAM" id="MobiDB-lite"/>
    </source>
</evidence>
<organism evidence="2 3">
    <name type="scientific">Hyaloscypha hepaticicola</name>
    <dbReference type="NCBI Taxonomy" id="2082293"/>
    <lineage>
        <taxon>Eukaryota</taxon>
        <taxon>Fungi</taxon>
        <taxon>Dikarya</taxon>
        <taxon>Ascomycota</taxon>
        <taxon>Pezizomycotina</taxon>
        <taxon>Leotiomycetes</taxon>
        <taxon>Helotiales</taxon>
        <taxon>Hyaloscyphaceae</taxon>
        <taxon>Hyaloscypha</taxon>
    </lineage>
</organism>
<evidence type="ECO:0000313" key="3">
    <source>
        <dbReference type="Proteomes" id="UP000235672"/>
    </source>
</evidence>
<gene>
    <name evidence="2" type="ORF">NA56DRAFT_693136</name>
</gene>
<sequence length="368" mass="41179">MTSRFFSCSPPGCERPSVPSVPQVQHNWPRRSYGGRQLPRPIRFHDGSPSWLLRVPRVASFAVGLPSSLVEYLVLSEYATLKFLETTTVPAPRAFSFGICGTGTDHVVGVSFTLMEELRGTPWTGQGVSGGKATENEKERVWGGLADILTELEKYHFPMAGSLCLQSSELEVSAVVSDRVLVLAPKGPFVTSAAYYEAFAEQYLELIADGQLYTEYPVNAYLVYRFLKDNATQLVSQEENQMTERFYLKHVDEQLKITGIIDWQMARIVPLHEAFGPSLVTADMNALCNGEFSLSPDDLILADMLRIRGLSDVASNVTDEKVRRHFWGLALEPTWTYAQPLSDAILKVFGVVEDWSQWKESALKEIRD</sequence>
<dbReference type="PANTHER" id="PTHR21310">
    <property type="entry name" value="AMINOGLYCOSIDE PHOSPHOTRANSFERASE-RELATED-RELATED"/>
    <property type="match status" value="1"/>
</dbReference>
<dbReference type="OrthoDB" id="5327538at2759"/>
<feature type="region of interest" description="Disordered" evidence="1">
    <location>
        <begin position="1"/>
        <end position="32"/>
    </location>
</feature>
<accession>A0A2J6PNV4</accession>
<dbReference type="InterPro" id="IPR051678">
    <property type="entry name" value="AGP_Transferase"/>
</dbReference>
<dbReference type="PANTHER" id="PTHR21310:SF15">
    <property type="entry name" value="AMINOGLYCOSIDE PHOSPHOTRANSFERASE DOMAIN-CONTAINING PROTEIN"/>
    <property type="match status" value="1"/>
</dbReference>
<dbReference type="AlphaFoldDB" id="A0A2J6PNV4"/>
<keyword evidence="3" id="KW-1185">Reference proteome</keyword>
<dbReference type="Proteomes" id="UP000235672">
    <property type="component" value="Unassembled WGS sequence"/>
</dbReference>
<evidence type="ECO:0000313" key="2">
    <source>
        <dbReference type="EMBL" id="PMD15712.1"/>
    </source>
</evidence>
<proteinExistence type="predicted"/>